<evidence type="ECO:0000256" key="2">
    <source>
        <dbReference type="ARBA" id="ARBA00023315"/>
    </source>
</evidence>
<dbReference type="Pfam" id="PF13302">
    <property type="entry name" value="Acetyltransf_3"/>
    <property type="match status" value="1"/>
</dbReference>
<proteinExistence type="inferred from homology"/>
<dbReference type="InterPro" id="IPR051531">
    <property type="entry name" value="N-acetyltransferase"/>
</dbReference>
<evidence type="ECO:0000256" key="3">
    <source>
        <dbReference type="ARBA" id="ARBA00038502"/>
    </source>
</evidence>
<accession>A0ABY5KFM1</accession>
<gene>
    <name evidence="5" type="ORF">NP095_08195</name>
</gene>
<evidence type="ECO:0000259" key="4">
    <source>
        <dbReference type="PROSITE" id="PS51186"/>
    </source>
</evidence>
<dbReference type="RefSeq" id="WP_232416392.1">
    <property type="nucleotide sequence ID" value="NZ_CP101990.1"/>
</dbReference>
<name>A0ABY5KFM1_9ACTN</name>
<evidence type="ECO:0000313" key="5">
    <source>
        <dbReference type="EMBL" id="UUI67193.1"/>
    </source>
</evidence>
<evidence type="ECO:0000313" key="6">
    <source>
        <dbReference type="Proteomes" id="UP001315860"/>
    </source>
</evidence>
<dbReference type="PROSITE" id="PS51186">
    <property type="entry name" value="GNAT"/>
    <property type="match status" value="1"/>
</dbReference>
<dbReference type="PANTHER" id="PTHR43792">
    <property type="entry name" value="GNAT FAMILY, PUTATIVE (AFU_ORTHOLOGUE AFUA_3G00765)-RELATED-RELATED"/>
    <property type="match status" value="1"/>
</dbReference>
<dbReference type="InterPro" id="IPR000182">
    <property type="entry name" value="GNAT_dom"/>
</dbReference>
<feature type="domain" description="N-acetyltransferase" evidence="4">
    <location>
        <begin position="2"/>
        <end position="166"/>
    </location>
</feature>
<dbReference type="PANTHER" id="PTHR43792:SF8">
    <property type="entry name" value="[RIBOSOMAL PROTEIN US5]-ALANINE N-ACETYLTRANSFERASE"/>
    <property type="match status" value="1"/>
</dbReference>
<organism evidence="5 6">
    <name type="scientific">Aeromicrobium duanguangcaii</name>
    <dbReference type="NCBI Taxonomy" id="2968086"/>
    <lineage>
        <taxon>Bacteria</taxon>
        <taxon>Bacillati</taxon>
        <taxon>Actinomycetota</taxon>
        <taxon>Actinomycetes</taxon>
        <taxon>Propionibacteriales</taxon>
        <taxon>Nocardioidaceae</taxon>
        <taxon>Aeromicrobium</taxon>
    </lineage>
</organism>
<dbReference type="EMBL" id="CP101990">
    <property type="protein sequence ID" value="UUI67193.1"/>
    <property type="molecule type" value="Genomic_DNA"/>
</dbReference>
<keyword evidence="6" id="KW-1185">Reference proteome</keyword>
<reference evidence="5 6" key="1">
    <citation type="submission" date="2022-07" db="EMBL/GenBank/DDBJ databases">
        <title>Novel species in genus Aeromicrobium.</title>
        <authorList>
            <person name="Ye L."/>
        </authorList>
    </citation>
    <scope>NUCLEOTIDE SEQUENCE [LARGE SCALE GENOMIC DNA]</scope>
    <source>
        <strain evidence="6">zg-Y50</strain>
    </source>
</reference>
<sequence>MPVTRLVAATDAEALADVLSRNREAMAAIEPRRPSIYFTTKGQRAIIQDALRRYSEGLAFPRVILDDDTVVGRINLSEIVQGPARRAELGYYLDAKAQGRGLATRAIDEIVTLAFGRLGLHRIQAATRLDNAASQRILERNDFARVGIARDYLRVGGAWRDHVLYERIAAQ</sequence>
<evidence type="ECO:0000256" key="1">
    <source>
        <dbReference type="ARBA" id="ARBA00022679"/>
    </source>
</evidence>
<comment type="similarity">
    <text evidence="3">Belongs to the acetyltransferase family. RimJ subfamily.</text>
</comment>
<keyword evidence="2" id="KW-0012">Acyltransferase</keyword>
<dbReference type="SUPFAM" id="SSF55729">
    <property type="entry name" value="Acyl-CoA N-acyltransferases (Nat)"/>
    <property type="match status" value="1"/>
</dbReference>
<dbReference type="InterPro" id="IPR016181">
    <property type="entry name" value="Acyl_CoA_acyltransferase"/>
</dbReference>
<protein>
    <submittedName>
        <fullName evidence="5">GNAT family N-acetyltransferase</fullName>
    </submittedName>
</protein>
<keyword evidence="1" id="KW-0808">Transferase</keyword>
<dbReference type="Gene3D" id="3.40.630.30">
    <property type="match status" value="1"/>
</dbReference>
<dbReference type="Proteomes" id="UP001315860">
    <property type="component" value="Chromosome"/>
</dbReference>